<protein>
    <submittedName>
        <fullName evidence="1">Uncharacterized protein</fullName>
    </submittedName>
</protein>
<organism evidence="1 2">
    <name type="scientific">Lichenibacterium ramalinae</name>
    <dbReference type="NCBI Taxonomy" id="2316527"/>
    <lineage>
        <taxon>Bacteria</taxon>
        <taxon>Pseudomonadati</taxon>
        <taxon>Pseudomonadota</taxon>
        <taxon>Alphaproteobacteria</taxon>
        <taxon>Hyphomicrobiales</taxon>
        <taxon>Lichenihabitantaceae</taxon>
        <taxon>Lichenibacterium</taxon>
    </lineage>
</organism>
<comment type="caution">
    <text evidence="1">The sequence shown here is derived from an EMBL/GenBank/DDBJ whole genome shotgun (WGS) entry which is preliminary data.</text>
</comment>
<reference evidence="1 2" key="1">
    <citation type="submission" date="2018-09" db="EMBL/GenBank/DDBJ databases">
        <authorList>
            <person name="Grouzdev D.S."/>
            <person name="Krutkina M.S."/>
        </authorList>
    </citation>
    <scope>NUCLEOTIDE SEQUENCE [LARGE SCALE GENOMIC DNA]</scope>
    <source>
        <strain evidence="1 2">RmlP001</strain>
    </source>
</reference>
<evidence type="ECO:0000313" key="2">
    <source>
        <dbReference type="Proteomes" id="UP000289411"/>
    </source>
</evidence>
<dbReference type="AlphaFoldDB" id="A0A4Q2RFN4"/>
<keyword evidence="2" id="KW-1185">Reference proteome</keyword>
<proteinExistence type="predicted"/>
<name>A0A4Q2RFN4_9HYPH</name>
<dbReference type="RefSeq" id="WP_129218600.1">
    <property type="nucleotide sequence ID" value="NZ_QYBC01000005.1"/>
</dbReference>
<dbReference type="EMBL" id="QYBC01000005">
    <property type="protein sequence ID" value="RYB06089.1"/>
    <property type="molecule type" value="Genomic_DNA"/>
</dbReference>
<dbReference type="Proteomes" id="UP000289411">
    <property type="component" value="Unassembled WGS sequence"/>
</dbReference>
<reference evidence="1 2" key="2">
    <citation type="submission" date="2019-02" db="EMBL/GenBank/DDBJ databases">
        <title>'Lichenibacterium ramalinii' gen. nov. sp. nov., 'Lichenibacterium minor' gen. nov. sp. nov.</title>
        <authorList>
            <person name="Pankratov T."/>
        </authorList>
    </citation>
    <scope>NUCLEOTIDE SEQUENCE [LARGE SCALE GENOMIC DNA]</scope>
    <source>
        <strain evidence="1 2">RmlP001</strain>
    </source>
</reference>
<sequence>MDRDADFRTWNIFRRRHDEGLCCAISAETPVPTFLLSGDWNFGFAFADGDPPVTGFCAEAAEVGTGFGGFYLFLAFAVTSRQRH</sequence>
<dbReference type="OrthoDB" id="7997982at2"/>
<evidence type="ECO:0000313" key="1">
    <source>
        <dbReference type="EMBL" id="RYB06089.1"/>
    </source>
</evidence>
<gene>
    <name evidence="1" type="ORF">D3272_07840</name>
</gene>
<accession>A0A4Q2RFN4</accession>